<feature type="repeat" description="RCC1" evidence="3">
    <location>
        <begin position="312"/>
        <end position="363"/>
    </location>
</feature>
<dbReference type="Proteomes" id="UP000000304">
    <property type="component" value="Chromosome 3L"/>
</dbReference>
<proteinExistence type="predicted"/>
<keyword evidence="7" id="KW-1185">Reference proteome</keyword>
<dbReference type="OrthoDB" id="61110at2759"/>
<dbReference type="GO" id="GO:0005737">
    <property type="term" value="C:cytoplasm"/>
    <property type="evidence" value="ECO:0007669"/>
    <property type="project" value="TreeGrafter"/>
</dbReference>
<dbReference type="PANTHER" id="PTHR45982:SF1">
    <property type="entry name" value="REGULATOR OF CHROMOSOME CONDENSATION"/>
    <property type="match status" value="1"/>
</dbReference>
<evidence type="ECO:0000256" key="3">
    <source>
        <dbReference type="PROSITE-ProRule" id="PRU00235"/>
    </source>
</evidence>
<dbReference type="EMBL" id="CM000363">
    <property type="protein sequence ID" value="EDX09374.1"/>
    <property type="molecule type" value="Genomic_DNA"/>
</dbReference>
<dbReference type="STRING" id="7240.B4QIU9"/>
<evidence type="ECO:0000256" key="4">
    <source>
        <dbReference type="SAM" id="MobiDB-lite"/>
    </source>
</evidence>
<dbReference type="PRINTS" id="PR00633">
    <property type="entry name" value="RCCNDNSATION"/>
</dbReference>
<dbReference type="PROSITE" id="PS00625">
    <property type="entry name" value="RCC1_1"/>
    <property type="match status" value="1"/>
</dbReference>
<dbReference type="GO" id="GO:0005085">
    <property type="term" value="F:guanyl-nucleotide exchange factor activity"/>
    <property type="evidence" value="ECO:0007669"/>
    <property type="project" value="TreeGrafter"/>
</dbReference>
<evidence type="ECO:0000259" key="5">
    <source>
        <dbReference type="Pfam" id="PF25390"/>
    </source>
</evidence>
<dbReference type="PhylomeDB" id="B4QIU9"/>
<dbReference type="Pfam" id="PF25390">
    <property type="entry name" value="WD40_RLD"/>
    <property type="match status" value="1"/>
</dbReference>
<evidence type="ECO:0000256" key="1">
    <source>
        <dbReference type="ARBA" id="ARBA00022658"/>
    </source>
</evidence>
<dbReference type="PROSITE" id="PS00626">
    <property type="entry name" value="RCC1_2"/>
    <property type="match status" value="1"/>
</dbReference>
<feature type="region of interest" description="Disordered" evidence="4">
    <location>
        <begin position="1"/>
        <end position="24"/>
    </location>
</feature>
<evidence type="ECO:0000313" key="6">
    <source>
        <dbReference type="EMBL" id="EDX09374.1"/>
    </source>
</evidence>
<feature type="region of interest" description="Disordered" evidence="4">
    <location>
        <begin position="421"/>
        <end position="542"/>
    </location>
</feature>
<feature type="compositionally biased region" description="Basic and acidic residues" evidence="4">
    <location>
        <begin position="512"/>
        <end position="540"/>
    </location>
</feature>
<name>B4QIU9_DROSI</name>
<dbReference type="FunFam" id="2.130.10.30:FF:000053">
    <property type="entry name" value="Regulator of chromosome condensation"/>
    <property type="match status" value="1"/>
</dbReference>
<feature type="domain" description="RCC1-like" evidence="5">
    <location>
        <begin position="44"/>
        <end position="412"/>
    </location>
</feature>
<dbReference type="InterPro" id="IPR000408">
    <property type="entry name" value="Reg_chr_condens"/>
</dbReference>
<feature type="repeat" description="RCC1" evidence="3">
    <location>
        <begin position="145"/>
        <end position="196"/>
    </location>
</feature>
<feature type="repeat" description="RCC1" evidence="3">
    <location>
        <begin position="364"/>
        <end position="417"/>
    </location>
</feature>
<feature type="compositionally biased region" description="Basic and acidic residues" evidence="4">
    <location>
        <begin position="435"/>
        <end position="462"/>
    </location>
</feature>
<gene>
    <name evidence="6" type="primary">Dsim\GD13166</name>
    <name evidence="6" type="ORF">Dsim_GD13166</name>
</gene>
<reference evidence="6 7" key="1">
    <citation type="journal article" date="2007" name="Nature">
        <title>Evolution of genes and genomes on the Drosophila phylogeny.</title>
        <authorList>
            <consortium name="Drosophila 12 Genomes Consortium"/>
            <person name="Clark A.G."/>
            <person name="Eisen M.B."/>
            <person name="Smith D.R."/>
            <person name="Bergman C.M."/>
            <person name="Oliver B."/>
            <person name="Markow T.A."/>
            <person name="Kaufman T.C."/>
            <person name="Kellis M."/>
            <person name="Gelbart W."/>
            <person name="Iyer V.N."/>
            <person name="Pollard D.A."/>
            <person name="Sackton T.B."/>
            <person name="Larracuente A.M."/>
            <person name="Singh N.D."/>
            <person name="Abad J.P."/>
            <person name="Abt D.N."/>
            <person name="Adryan B."/>
            <person name="Aguade M."/>
            <person name="Akashi H."/>
            <person name="Anderson W.W."/>
            <person name="Aquadro C.F."/>
            <person name="Ardell D.H."/>
            <person name="Arguello R."/>
            <person name="Artieri C.G."/>
            <person name="Barbash D.A."/>
            <person name="Barker D."/>
            <person name="Barsanti P."/>
            <person name="Batterham P."/>
            <person name="Batzoglou S."/>
            <person name="Begun D."/>
            <person name="Bhutkar A."/>
            <person name="Blanco E."/>
            <person name="Bosak S.A."/>
            <person name="Bradley R.K."/>
            <person name="Brand A.D."/>
            <person name="Brent M.R."/>
            <person name="Brooks A.N."/>
            <person name="Brown R.H."/>
            <person name="Butlin R.K."/>
            <person name="Caggese C."/>
            <person name="Calvi B.R."/>
            <person name="Bernardo de Carvalho A."/>
            <person name="Caspi A."/>
            <person name="Castrezana S."/>
            <person name="Celniker S.E."/>
            <person name="Chang J.L."/>
            <person name="Chapple C."/>
            <person name="Chatterji S."/>
            <person name="Chinwalla A."/>
            <person name="Civetta A."/>
            <person name="Clifton S.W."/>
            <person name="Comeron J.M."/>
            <person name="Costello J.C."/>
            <person name="Coyne J.A."/>
            <person name="Daub J."/>
            <person name="David R.G."/>
            <person name="Delcher A.L."/>
            <person name="Delehaunty K."/>
            <person name="Do C.B."/>
            <person name="Ebling H."/>
            <person name="Edwards K."/>
            <person name="Eickbush T."/>
            <person name="Evans J.D."/>
            <person name="Filipski A."/>
            <person name="Findeiss S."/>
            <person name="Freyhult E."/>
            <person name="Fulton L."/>
            <person name="Fulton R."/>
            <person name="Garcia A.C."/>
            <person name="Gardiner A."/>
            <person name="Garfield D.A."/>
            <person name="Garvin B.E."/>
            <person name="Gibson G."/>
            <person name="Gilbert D."/>
            <person name="Gnerre S."/>
            <person name="Godfrey J."/>
            <person name="Good R."/>
            <person name="Gotea V."/>
            <person name="Gravely B."/>
            <person name="Greenberg A.J."/>
            <person name="Griffiths-Jones S."/>
            <person name="Gross S."/>
            <person name="Guigo R."/>
            <person name="Gustafson E.A."/>
            <person name="Haerty W."/>
            <person name="Hahn M.W."/>
            <person name="Halligan D.L."/>
            <person name="Halpern A.L."/>
            <person name="Halter G.M."/>
            <person name="Han M.V."/>
            <person name="Heger A."/>
            <person name="Hillier L."/>
            <person name="Hinrichs A.S."/>
            <person name="Holmes I."/>
            <person name="Hoskins R.A."/>
            <person name="Hubisz M.J."/>
            <person name="Hultmark D."/>
            <person name="Huntley M.A."/>
            <person name="Jaffe D.B."/>
            <person name="Jagadeeshan S."/>
            <person name="Jeck W.R."/>
            <person name="Johnson J."/>
            <person name="Jones C.D."/>
            <person name="Jordan W.C."/>
            <person name="Karpen G.H."/>
            <person name="Kataoka E."/>
            <person name="Keightley P.D."/>
            <person name="Kheradpour P."/>
            <person name="Kirkness E.F."/>
            <person name="Koerich L.B."/>
            <person name="Kristiansen K."/>
            <person name="Kudrna D."/>
            <person name="Kulathinal R.J."/>
            <person name="Kumar S."/>
            <person name="Kwok R."/>
            <person name="Lander E."/>
            <person name="Langley C.H."/>
            <person name="Lapoint R."/>
            <person name="Lazzaro B.P."/>
            <person name="Lee S.J."/>
            <person name="Levesque L."/>
            <person name="Li R."/>
            <person name="Lin C.F."/>
            <person name="Lin M.F."/>
            <person name="Lindblad-Toh K."/>
            <person name="Llopart A."/>
            <person name="Long M."/>
            <person name="Low L."/>
            <person name="Lozovsky E."/>
            <person name="Lu J."/>
            <person name="Luo M."/>
            <person name="Machado C.A."/>
            <person name="Makalowski W."/>
            <person name="Marzo M."/>
            <person name="Matsuda M."/>
            <person name="Matzkin L."/>
            <person name="McAllister B."/>
            <person name="McBride C.S."/>
            <person name="McKernan B."/>
            <person name="McKernan K."/>
            <person name="Mendez-Lago M."/>
            <person name="Minx P."/>
            <person name="Mollenhauer M.U."/>
            <person name="Montooth K."/>
            <person name="Mount S.M."/>
            <person name="Mu X."/>
            <person name="Myers E."/>
            <person name="Negre B."/>
            <person name="Newfeld S."/>
            <person name="Nielsen R."/>
            <person name="Noor M.A."/>
            <person name="O'Grady P."/>
            <person name="Pachter L."/>
            <person name="Papaceit M."/>
            <person name="Parisi M.J."/>
            <person name="Parisi M."/>
            <person name="Parts L."/>
            <person name="Pedersen J.S."/>
            <person name="Pesole G."/>
            <person name="Phillippy A.M."/>
            <person name="Ponting C.P."/>
            <person name="Pop M."/>
            <person name="Porcelli D."/>
            <person name="Powell J.R."/>
            <person name="Prohaska S."/>
            <person name="Pruitt K."/>
            <person name="Puig M."/>
            <person name="Quesneville H."/>
            <person name="Ram K.R."/>
            <person name="Rand D."/>
            <person name="Rasmussen M.D."/>
            <person name="Reed L.K."/>
            <person name="Reenan R."/>
            <person name="Reily A."/>
            <person name="Remington K.A."/>
            <person name="Rieger T.T."/>
            <person name="Ritchie M.G."/>
            <person name="Robin C."/>
            <person name="Rogers Y.H."/>
            <person name="Rohde C."/>
            <person name="Rozas J."/>
            <person name="Rubenfield M.J."/>
            <person name="Ruiz A."/>
            <person name="Russo S."/>
            <person name="Salzberg S.L."/>
            <person name="Sanchez-Gracia A."/>
            <person name="Saranga D.J."/>
            <person name="Sato H."/>
            <person name="Schaeffer S.W."/>
            <person name="Schatz M.C."/>
            <person name="Schlenke T."/>
            <person name="Schwartz R."/>
            <person name="Segarra C."/>
            <person name="Singh R.S."/>
            <person name="Sirot L."/>
            <person name="Sirota M."/>
            <person name="Sisneros N.B."/>
            <person name="Smith C.D."/>
            <person name="Smith T.F."/>
            <person name="Spieth J."/>
            <person name="Stage D.E."/>
            <person name="Stark A."/>
            <person name="Stephan W."/>
            <person name="Strausberg R.L."/>
            <person name="Strempel S."/>
            <person name="Sturgill D."/>
            <person name="Sutton G."/>
            <person name="Sutton G.G."/>
            <person name="Tao W."/>
            <person name="Teichmann S."/>
            <person name="Tobari Y.N."/>
            <person name="Tomimura Y."/>
            <person name="Tsolas J.M."/>
            <person name="Valente V.L."/>
            <person name="Venter E."/>
            <person name="Venter J.C."/>
            <person name="Vicario S."/>
            <person name="Vieira F.G."/>
            <person name="Vilella A.J."/>
            <person name="Villasante A."/>
            <person name="Walenz B."/>
            <person name="Wang J."/>
            <person name="Wasserman M."/>
            <person name="Watts T."/>
            <person name="Wilson D."/>
            <person name="Wilson R.K."/>
            <person name="Wing R.A."/>
            <person name="Wolfner M.F."/>
            <person name="Wong A."/>
            <person name="Wong G.K."/>
            <person name="Wu C.I."/>
            <person name="Wu G."/>
            <person name="Yamamoto D."/>
            <person name="Yang H.P."/>
            <person name="Yang S.P."/>
            <person name="Yorke J.A."/>
            <person name="Yoshida K."/>
            <person name="Zdobnov E."/>
            <person name="Zhang P."/>
            <person name="Zhang Y."/>
            <person name="Zimin A.V."/>
            <person name="Baldwin J."/>
            <person name="Abdouelleil A."/>
            <person name="Abdulkadir J."/>
            <person name="Abebe A."/>
            <person name="Abera B."/>
            <person name="Abreu J."/>
            <person name="Acer S.C."/>
            <person name="Aftuck L."/>
            <person name="Alexander A."/>
            <person name="An P."/>
            <person name="Anderson E."/>
            <person name="Anderson S."/>
            <person name="Arachi H."/>
            <person name="Azer M."/>
            <person name="Bachantsang P."/>
            <person name="Barry A."/>
            <person name="Bayul T."/>
            <person name="Berlin A."/>
            <person name="Bessette D."/>
            <person name="Bloom T."/>
            <person name="Blye J."/>
            <person name="Boguslavskiy L."/>
            <person name="Bonnet C."/>
            <person name="Boukhgalter B."/>
            <person name="Bourzgui I."/>
            <person name="Brown A."/>
            <person name="Cahill P."/>
            <person name="Channer S."/>
            <person name="Cheshatsang Y."/>
            <person name="Chuda L."/>
            <person name="Citroen M."/>
            <person name="Collymore A."/>
            <person name="Cooke P."/>
            <person name="Costello M."/>
            <person name="D'Aco K."/>
            <person name="Daza R."/>
            <person name="De Haan G."/>
            <person name="DeGray S."/>
            <person name="DeMaso C."/>
            <person name="Dhargay N."/>
            <person name="Dooley K."/>
            <person name="Dooley E."/>
            <person name="Doricent M."/>
            <person name="Dorje P."/>
            <person name="Dorjee K."/>
            <person name="Dupes A."/>
            <person name="Elong R."/>
            <person name="Falk J."/>
            <person name="Farina A."/>
            <person name="Faro S."/>
            <person name="Ferguson D."/>
            <person name="Fisher S."/>
            <person name="Foley C.D."/>
            <person name="Franke A."/>
            <person name="Friedrich D."/>
            <person name="Gadbois L."/>
            <person name="Gearin G."/>
            <person name="Gearin C.R."/>
            <person name="Giannoukos G."/>
            <person name="Goode T."/>
            <person name="Graham J."/>
            <person name="Grandbois E."/>
            <person name="Grewal S."/>
            <person name="Gyaltsen K."/>
            <person name="Hafez N."/>
            <person name="Hagos B."/>
            <person name="Hall J."/>
            <person name="Henson C."/>
            <person name="Hollinger A."/>
            <person name="Honan T."/>
            <person name="Huard M.D."/>
            <person name="Hughes L."/>
            <person name="Hurhula B."/>
            <person name="Husby M.E."/>
            <person name="Kamat A."/>
            <person name="Kanga B."/>
            <person name="Kashin S."/>
            <person name="Khazanovich D."/>
            <person name="Kisner P."/>
            <person name="Lance K."/>
            <person name="Lara M."/>
            <person name="Lee W."/>
            <person name="Lennon N."/>
            <person name="Letendre F."/>
            <person name="LeVine R."/>
            <person name="Lipovsky A."/>
            <person name="Liu X."/>
            <person name="Liu J."/>
            <person name="Liu S."/>
            <person name="Lokyitsang T."/>
            <person name="Lokyitsang Y."/>
            <person name="Lubonja R."/>
            <person name="Lui A."/>
            <person name="MacDonald P."/>
            <person name="Magnisalis V."/>
            <person name="Maru K."/>
            <person name="Matthews C."/>
            <person name="McCusker W."/>
            <person name="McDonough S."/>
            <person name="Mehta T."/>
            <person name="Meldrim J."/>
            <person name="Meneus L."/>
            <person name="Mihai O."/>
            <person name="Mihalev A."/>
            <person name="Mihova T."/>
            <person name="Mittelman R."/>
            <person name="Mlenga V."/>
            <person name="Montmayeur A."/>
            <person name="Mulrain L."/>
            <person name="Navidi A."/>
            <person name="Naylor J."/>
            <person name="Negash T."/>
            <person name="Nguyen T."/>
            <person name="Nguyen N."/>
            <person name="Nicol R."/>
            <person name="Norbu C."/>
            <person name="Norbu N."/>
            <person name="Novod N."/>
            <person name="O'Neill B."/>
            <person name="Osman S."/>
            <person name="Markiewicz E."/>
            <person name="Oyono O.L."/>
            <person name="Patti C."/>
            <person name="Phunkhang P."/>
            <person name="Pierre F."/>
            <person name="Priest M."/>
            <person name="Raghuraman S."/>
            <person name="Rege F."/>
            <person name="Reyes R."/>
            <person name="Rise C."/>
            <person name="Rogov P."/>
            <person name="Ross K."/>
            <person name="Ryan E."/>
            <person name="Settipalli S."/>
            <person name="Shea T."/>
            <person name="Sherpa N."/>
            <person name="Shi L."/>
            <person name="Shih D."/>
            <person name="Sparrow T."/>
            <person name="Spaulding J."/>
            <person name="Stalker J."/>
            <person name="Stange-Thomann N."/>
            <person name="Stavropoulos S."/>
            <person name="Stone C."/>
            <person name="Strader C."/>
            <person name="Tesfaye S."/>
            <person name="Thomson T."/>
            <person name="Thoulutsang Y."/>
            <person name="Thoulutsang D."/>
            <person name="Topham K."/>
            <person name="Topping I."/>
            <person name="Tsamla T."/>
            <person name="Vassiliev H."/>
            <person name="Vo A."/>
            <person name="Wangchuk T."/>
            <person name="Wangdi T."/>
            <person name="Weiand M."/>
            <person name="Wilkinson J."/>
            <person name="Wilson A."/>
            <person name="Yadav S."/>
            <person name="Young G."/>
            <person name="Yu Q."/>
            <person name="Zembek L."/>
            <person name="Zhong D."/>
            <person name="Zimmer A."/>
            <person name="Zwirko Z."/>
            <person name="Jaffe D.B."/>
            <person name="Alvarez P."/>
            <person name="Brockman W."/>
            <person name="Butler J."/>
            <person name="Chin C."/>
            <person name="Gnerre S."/>
            <person name="Grabherr M."/>
            <person name="Kleber M."/>
            <person name="Mauceli E."/>
            <person name="MacCallum I."/>
        </authorList>
    </citation>
    <scope>NUCLEOTIDE SEQUENCE [LARGE SCALE GENOMIC DNA]</scope>
    <source>
        <strain evidence="7">white501</strain>
    </source>
</reference>
<accession>B4QIU9</accession>
<dbReference type="SMR" id="B4QIU9"/>
<organism evidence="6 7">
    <name type="scientific">Drosophila simulans</name>
    <name type="common">Fruit fly</name>
    <dbReference type="NCBI Taxonomy" id="7240"/>
    <lineage>
        <taxon>Eukaryota</taxon>
        <taxon>Metazoa</taxon>
        <taxon>Ecdysozoa</taxon>
        <taxon>Arthropoda</taxon>
        <taxon>Hexapoda</taxon>
        <taxon>Insecta</taxon>
        <taxon>Pterygota</taxon>
        <taxon>Neoptera</taxon>
        <taxon>Endopterygota</taxon>
        <taxon>Diptera</taxon>
        <taxon>Brachycera</taxon>
        <taxon>Muscomorpha</taxon>
        <taxon>Ephydroidea</taxon>
        <taxon>Drosophilidae</taxon>
        <taxon>Drosophila</taxon>
        <taxon>Sophophora</taxon>
    </lineage>
</organism>
<dbReference type="InterPro" id="IPR009091">
    <property type="entry name" value="RCC1/BLIP-II"/>
</dbReference>
<protein>
    <submittedName>
        <fullName evidence="6">GD13166</fullName>
    </submittedName>
</protein>
<evidence type="ECO:0000313" key="7">
    <source>
        <dbReference type="Proteomes" id="UP000000304"/>
    </source>
</evidence>
<dbReference type="PANTHER" id="PTHR45982">
    <property type="entry name" value="REGULATOR OF CHROMOSOME CONDENSATION"/>
    <property type="match status" value="1"/>
</dbReference>
<sequence length="564" mass="60972">MPRRKALTNNNNAGETEPQPPKAKRARIAFHLELPKRRTVIGNVLVCGNGDVGQLGLGEDILERKRLSPVAGIPDAVDISAGGMHNLVLTKSGDIYSFGCNDEGALGRDTSEDGSESKPDLIDLPGKALCISAGDSHSACLLEDGRVFAWGSFRDSHGNMGLTIDGNKRTPIDLMEGTVCCSIASGADHLVILTTAGKVFTVGCAEQGQLGRLSERSISGEGRRGKRDLLRPTQLIITRAKPFEAIWATNYCTFMRESQTEVIWATGLNNFKQLAHETKGKEFALTPIKTELKDIRHIAGGQHHTVILTTDLKCSVVGRPEYGRLGLGDVKDVVEKPTIVKKLTEKIVSVGCGEVCSYAVTIDGKLYSWGSGVNNQLGVGDGDDELEPIVVVSKNTQGKHMLLASGGGQHAIFLVKADKQDQKENVPVKASGSSSKKDKTPPQDNADKEAENVDKQEQKENLPAKASTSSKKNKTPPQDNADKEAENVDKQEQKENLPAKASNSSKKIKTPPQDDARREGRKRESAQETRLPKKAKESRAAKAGAVLTLFLVTLSYKPLRLPYC</sequence>
<dbReference type="InterPro" id="IPR051553">
    <property type="entry name" value="Ran_GTPase-activating"/>
</dbReference>
<dbReference type="PROSITE" id="PS50012">
    <property type="entry name" value="RCC1_3"/>
    <property type="match status" value="6"/>
</dbReference>
<feature type="repeat" description="RCC1" evidence="3">
    <location>
        <begin position="93"/>
        <end position="144"/>
    </location>
</feature>
<keyword evidence="2" id="KW-0677">Repeat</keyword>
<feature type="repeat" description="RCC1" evidence="3">
    <location>
        <begin position="261"/>
        <end position="311"/>
    </location>
</feature>
<feature type="compositionally biased region" description="Basic and acidic residues" evidence="4">
    <location>
        <begin position="480"/>
        <end position="497"/>
    </location>
</feature>
<dbReference type="Gene3D" id="2.130.10.30">
    <property type="entry name" value="Regulator of chromosome condensation 1/beta-lactamase-inhibitor protein II"/>
    <property type="match status" value="1"/>
</dbReference>
<keyword evidence="1" id="KW-0344">Guanine-nucleotide releasing factor</keyword>
<feature type="repeat" description="RCC1" evidence="3">
    <location>
        <begin position="42"/>
        <end position="92"/>
    </location>
</feature>
<dbReference type="OMA" id="IFVWGTG"/>
<evidence type="ECO:0000256" key="2">
    <source>
        <dbReference type="ARBA" id="ARBA00022737"/>
    </source>
</evidence>
<dbReference type="HOGENOM" id="CLU_005210_6_1_1"/>
<dbReference type="SUPFAM" id="SSF50985">
    <property type="entry name" value="RCC1/BLIP-II"/>
    <property type="match status" value="1"/>
</dbReference>
<dbReference type="InterPro" id="IPR058923">
    <property type="entry name" value="RCC1-like_dom"/>
</dbReference>
<dbReference type="AlphaFoldDB" id="B4QIU9"/>